<organism evidence="1 2">
    <name type="scientific">Rhodoferax mekongensis</name>
    <dbReference type="NCBI Taxonomy" id="3068341"/>
    <lineage>
        <taxon>Bacteria</taxon>
        <taxon>Pseudomonadati</taxon>
        <taxon>Pseudomonadota</taxon>
        <taxon>Betaproteobacteria</taxon>
        <taxon>Burkholderiales</taxon>
        <taxon>Comamonadaceae</taxon>
        <taxon>Rhodoferax</taxon>
    </lineage>
</organism>
<reference evidence="1 2" key="1">
    <citation type="submission" date="2023-08" db="EMBL/GenBank/DDBJ databases">
        <title>Rhodoferax potami sp. nov. and Rhodoferax mekongensis sp. nov., isolated from the Mekong River in Thailand.</title>
        <authorList>
            <person name="Kitikhun S."/>
            <person name="Charoenyingcharoen P."/>
            <person name="Siriarchawattana P."/>
            <person name="Likhitrattanapisal S."/>
            <person name="Nilsakha T."/>
            <person name="Chanpet A."/>
            <person name="Rattanawaree P."/>
            <person name="Ingsriswang S."/>
        </authorList>
    </citation>
    <scope>NUCLEOTIDE SEQUENCE [LARGE SCALE GENOMIC DNA]</scope>
    <source>
        <strain evidence="1 2">TBRC 17307</strain>
    </source>
</reference>
<protein>
    <submittedName>
        <fullName evidence="1">Uncharacterized protein</fullName>
    </submittedName>
</protein>
<name>A0ABZ0B3S4_9BURK</name>
<evidence type="ECO:0000313" key="1">
    <source>
        <dbReference type="EMBL" id="WNO06016.1"/>
    </source>
</evidence>
<evidence type="ECO:0000313" key="2">
    <source>
        <dbReference type="Proteomes" id="UP001302257"/>
    </source>
</evidence>
<dbReference type="EMBL" id="CP132507">
    <property type="protein sequence ID" value="WNO06016.1"/>
    <property type="molecule type" value="Genomic_DNA"/>
</dbReference>
<dbReference type="Proteomes" id="UP001302257">
    <property type="component" value="Chromosome"/>
</dbReference>
<accession>A0ABZ0B3S4</accession>
<proteinExistence type="predicted"/>
<sequence>MILSKTQAEAIYSAASQINNLGGRMNMMLNTKSDRPISIAAGGDGGGIAVVAGFSPWQIESYLTNADFAAAYGLE</sequence>
<keyword evidence="2" id="KW-1185">Reference proteome</keyword>
<dbReference type="RefSeq" id="WP_313868738.1">
    <property type="nucleotide sequence ID" value="NZ_CP132507.1"/>
</dbReference>
<gene>
    <name evidence="1" type="ORF">RAN89_06190</name>
</gene>